<evidence type="ECO:0008006" key="4">
    <source>
        <dbReference type="Google" id="ProtNLM"/>
    </source>
</evidence>
<evidence type="ECO:0000313" key="3">
    <source>
        <dbReference type="Proteomes" id="UP000007431"/>
    </source>
</evidence>
<keyword evidence="1" id="KW-1133">Transmembrane helix</keyword>
<sequence>MSFTPRTRRAIQSFDNLVALANYQERLKEARKMVWRDRGEPVVELYTLQDCIKHAAMGGFRSGALAFTLRALINVAIALVRIRKVKPRSQRLSVIFHALFGKDTFQFASMLGTFVSLYKFLLNAIPLYIPAVNPPDLRYDSWEAATFEEEESTQDKLEAGQLPPGMRRTARRDQRLSLSAHAQLVLTRKKTRRWHAAMAGAIAGGLAIMCENKKRRNVIAQQLFVRGLQGSYNSVSERTGFRIPHGEVILFSLSCAQIMYAWLMRPEALGLGYANWISQASKVPVLAPHIHRQLARTGTANIADIDKAINLKEITPENVKTFLELRNMLASPDSPSSKASIPPYVPCAVTHPALNNCTAVPLDRFVDVAWWIMPVYTALHFIPMVLFKRKAFVRDPSRMLGKAGVGTLRSSAFLGAFVVIYQSLFCLKHQTYAAYHRLPASAALRRIIPPWLVNLLVGRLALIVTGMATGLSLFVEEKRRRGELAMYVLPKALESAWRTARGRGWAPPTRGVGDVMLTAAGMGMVMSAYQNDPQHLSGLVRRILYQFIGPN</sequence>
<dbReference type="Proteomes" id="UP000007431">
    <property type="component" value="Unassembled WGS sequence"/>
</dbReference>
<evidence type="ECO:0000256" key="1">
    <source>
        <dbReference type="SAM" id="Phobius"/>
    </source>
</evidence>
<dbReference type="EMBL" id="GL377302">
    <property type="protein sequence ID" value="EFJ02844.1"/>
    <property type="molecule type" value="Genomic_DNA"/>
</dbReference>
<dbReference type="eggNOG" id="KOG1398">
    <property type="taxonomic scope" value="Eukaryota"/>
</dbReference>
<protein>
    <recommendedName>
        <fullName evidence="4">Transmembrane protein 135 N-terminal domain-containing protein</fullName>
    </recommendedName>
</protein>
<dbReference type="HOGENOM" id="CLU_016206_1_0_1"/>
<keyword evidence="3" id="KW-1185">Reference proteome</keyword>
<accession>D8PMX8</accession>
<dbReference type="GeneID" id="9585680"/>
<evidence type="ECO:0000313" key="2">
    <source>
        <dbReference type="EMBL" id="EFJ02844.1"/>
    </source>
</evidence>
<keyword evidence="1" id="KW-0472">Membrane</keyword>
<organism evidence="3">
    <name type="scientific">Schizophyllum commune (strain H4-8 / FGSC 9210)</name>
    <name type="common">Split gill fungus</name>
    <dbReference type="NCBI Taxonomy" id="578458"/>
    <lineage>
        <taxon>Eukaryota</taxon>
        <taxon>Fungi</taxon>
        <taxon>Dikarya</taxon>
        <taxon>Basidiomycota</taxon>
        <taxon>Agaricomycotina</taxon>
        <taxon>Agaricomycetes</taxon>
        <taxon>Agaricomycetidae</taxon>
        <taxon>Agaricales</taxon>
        <taxon>Schizophyllaceae</taxon>
        <taxon>Schizophyllum</taxon>
    </lineage>
</organism>
<dbReference type="VEuPathDB" id="FungiDB:SCHCODRAFT_02620774"/>
<feature type="transmembrane region" description="Helical" evidence="1">
    <location>
        <begin position="408"/>
        <end position="431"/>
    </location>
</feature>
<dbReference type="STRING" id="578458.D8PMX8"/>
<feature type="transmembrane region" description="Helical" evidence="1">
    <location>
        <begin position="368"/>
        <end position="387"/>
    </location>
</feature>
<dbReference type="KEGG" id="scm:SCHCO_02620774"/>
<feature type="transmembrane region" description="Helical" evidence="1">
    <location>
        <begin position="451"/>
        <end position="475"/>
    </location>
</feature>
<dbReference type="OMA" id="CCGQIMY"/>
<name>D8PMX8_SCHCM</name>
<dbReference type="OrthoDB" id="291792at2759"/>
<dbReference type="PANTHER" id="PTHR12459:SF6">
    <property type="entry name" value="GB|AAD46013.1"/>
    <property type="match status" value="1"/>
</dbReference>
<keyword evidence="1" id="KW-0812">Transmembrane</keyword>
<dbReference type="InterPro" id="IPR026749">
    <property type="entry name" value="Tmem135"/>
</dbReference>
<reference evidence="2 3" key="1">
    <citation type="journal article" date="2010" name="Nat. Biotechnol.">
        <title>Genome sequence of the model mushroom Schizophyllum commune.</title>
        <authorList>
            <person name="Ohm R.A."/>
            <person name="de Jong J.F."/>
            <person name="Lugones L.G."/>
            <person name="Aerts A."/>
            <person name="Kothe E."/>
            <person name="Stajich J.E."/>
            <person name="de Vries R.P."/>
            <person name="Record E."/>
            <person name="Levasseur A."/>
            <person name="Baker S.E."/>
            <person name="Bartholomew K.A."/>
            <person name="Coutinho P.M."/>
            <person name="Erdmann S."/>
            <person name="Fowler T.J."/>
            <person name="Gathman A.C."/>
            <person name="Lombard V."/>
            <person name="Henrissat B."/>
            <person name="Knabe N."/>
            <person name="Kuees U."/>
            <person name="Lilly W.W."/>
            <person name="Lindquist E."/>
            <person name="Lucas S."/>
            <person name="Magnuson J.K."/>
            <person name="Piumi F."/>
            <person name="Raudaskoski M."/>
            <person name="Salamov A."/>
            <person name="Schmutz J."/>
            <person name="Schwarze F.W.M.R."/>
            <person name="vanKuyk P.A."/>
            <person name="Horton J.S."/>
            <person name="Grigoriev I.V."/>
            <person name="Woesten H.A.B."/>
        </authorList>
    </citation>
    <scope>NUCLEOTIDE SEQUENCE [LARGE SCALE GENOMIC DNA]</scope>
    <source>
        <strain evidence="3">H4-8 / FGSC 9210</strain>
    </source>
</reference>
<gene>
    <name evidence="2" type="ORF">SCHCODRAFT_12478</name>
</gene>
<dbReference type="PANTHER" id="PTHR12459">
    <property type="entry name" value="TRANSMEMBRANE PROTEIN 135-RELATED"/>
    <property type="match status" value="1"/>
</dbReference>
<dbReference type="AlphaFoldDB" id="D8PMX8"/>
<proteinExistence type="predicted"/>
<dbReference type="InParanoid" id="D8PMX8"/>